<gene>
    <name evidence="1" type="ORF">SY85_07430</name>
</gene>
<dbReference type="EMBL" id="CP011390">
    <property type="protein sequence ID" value="ANE50353.1"/>
    <property type="molecule type" value="Genomic_DNA"/>
</dbReference>
<organism evidence="1 2">
    <name type="scientific">Flavisolibacter tropicus</name>
    <dbReference type="NCBI Taxonomy" id="1492898"/>
    <lineage>
        <taxon>Bacteria</taxon>
        <taxon>Pseudomonadati</taxon>
        <taxon>Bacteroidota</taxon>
        <taxon>Chitinophagia</taxon>
        <taxon>Chitinophagales</taxon>
        <taxon>Chitinophagaceae</taxon>
        <taxon>Flavisolibacter</taxon>
    </lineage>
</organism>
<dbReference type="InterPro" id="IPR026444">
    <property type="entry name" value="Secre_tail"/>
</dbReference>
<dbReference type="AlphaFoldDB" id="A0A172TU98"/>
<name>A0A172TU98_9BACT</name>
<proteinExistence type="predicted"/>
<dbReference type="NCBIfam" id="TIGR04183">
    <property type="entry name" value="Por_Secre_tail"/>
    <property type="match status" value="1"/>
</dbReference>
<evidence type="ECO:0000313" key="1">
    <source>
        <dbReference type="EMBL" id="ANE50353.1"/>
    </source>
</evidence>
<reference evidence="2" key="1">
    <citation type="submission" date="2015-01" db="EMBL/GenBank/DDBJ databases">
        <title>Flavisolibacter sp./LCS9/ whole genome sequencing.</title>
        <authorList>
            <person name="Kim M.K."/>
            <person name="Srinivasan S."/>
            <person name="Lee J.-J."/>
        </authorList>
    </citation>
    <scope>NUCLEOTIDE SEQUENCE [LARGE SCALE GENOMIC DNA]</scope>
    <source>
        <strain evidence="2">LCS9</strain>
    </source>
</reference>
<reference evidence="1 2" key="2">
    <citation type="journal article" date="2016" name="Int. J. Syst. Evol. Microbiol.">
        <title>Flavisolibacter tropicus sp. nov., isolated from tropical soil.</title>
        <authorList>
            <person name="Lee J.J."/>
            <person name="Kang M.S."/>
            <person name="Kim G.S."/>
            <person name="Lee C.S."/>
            <person name="Lim S."/>
            <person name="Lee J."/>
            <person name="Roh S.H."/>
            <person name="Kang H."/>
            <person name="Ha J.M."/>
            <person name="Bae S."/>
            <person name="Jung H.Y."/>
            <person name="Kim M.K."/>
        </authorList>
    </citation>
    <scope>NUCLEOTIDE SEQUENCE [LARGE SCALE GENOMIC DNA]</scope>
    <source>
        <strain evidence="1 2">LCS9</strain>
    </source>
</reference>
<dbReference type="Gene3D" id="2.60.40.10">
    <property type="entry name" value="Immunoglobulins"/>
    <property type="match status" value="1"/>
</dbReference>
<dbReference type="Proteomes" id="UP000077177">
    <property type="component" value="Chromosome"/>
</dbReference>
<evidence type="ECO:0000313" key="2">
    <source>
        <dbReference type="Proteomes" id="UP000077177"/>
    </source>
</evidence>
<protein>
    <submittedName>
        <fullName evidence="1">Uncharacterized protein</fullName>
    </submittedName>
</protein>
<dbReference type="KEGG" id="fla:SY85_07430"/>
<sequence length="529" mass="57904">MKKNLILRAIIPVLFILWTPLITQATIYNDNGSSLSYNLLAGDVLNIQSGTYIGRIDKFEKGALIKVMSGATFKPAALIRPQGNIINVGTSVLSFSTDENVPLSGFSLDNFSIVQFLGSTNTSSDEVWFNRFGATMLFSGEVQLNAGVHLTNNGTIQSDNDLIINGGTYFLNNNLVDAKRNVMFNGGTSVNKGTLQANGNILYPLGTDHTNNCRLIAEGNFETYNTFINDGFVLVKGASNTFTNYGHSALTLMPNSIIKTPDFINYSTINGSGSLYFTGNSYNLGTVGSNTETGTIKVFEASRVNPTGTFDYNWGTIHPNVSYSTISDPPDSYRPTGCADLSLIVVLPLKWNYIQATVKQDLPVVSWKASFDNITDFIVERSYDQQSFQQIASMVATKDSLYTLTDHQAPNSPTLFYRIKAIGIDGKATYSEIRKVLLIKSNAPQLRIIPNPTVGKASIVLQAEHQETIQLTIRNITGLPIFSTIYKLPLGHINVEIPNVSQLPSGLYIIEVKRADGTIQTAKLIKQQP</sequence>
<dbReference type="STRING" id="1492898.SY85_07430"/>
<accession>A0A172TU98</accession>
<dbReference type="RefSeq" id="WP_066403050.1">
    <property type="nucleotide sequence ID" value="NZ_CP011390.1"/>
</dbReference>
<dbReference type="OrthoDB" id="681125at2"/>
<dbReference type="InterPro" id="IPR013783">
    <property type="entry name" value="Ig-like_fold"/>
</dbReference>
<keyword evidence="2" id="KW-1185">Reference proteome</keyword>